<dbReference type="EMBL" id="UZAH01025969">
    <property type="protein sequence ID" value="VDO73544.1"/>
    <property type="molecule type" value="Genomic_DNA"/>
</dbReference>
<evidence type="ECO:0000313" key="1">
    <source>
        <dbReference type="EMBL" id="VDO73544.1"/>
    </source>
</evidence>
<proteinExistence type="predicted"/>
<dbReference type="AlphaFoldDB" id="A0A183FKR5"/>
<keyword evidence="2" id="KW-1185">Reference proteome</keyword>
<reference evidence="1 2" key="1">
    <citation type="submission" date="2018-11" db="EMBL/GenBank/DDBJ databases">
        <authorList>
            <consortium name="Pathogen Informatics"/>
        </authorList>
    </citation>
    <scope>NUCLEOTIDE SEQUENCE [LARGE SCALE GENOMIC DNA]</scope>
</reference>
<evidence type="ECO:0000313" key="3">
    <source>
        <dbReference type="WBParaSite" id="HPBE_0000776401-mRNA-1"/>
    </source>
</evidence>
<gene>
    <name evidence="1" type="ORF">HPBE_LOCUS7765</name>
</gene>
<dbReference type="Proteomes" id="UP000050761">
    <property type="component" value="Unassembled WGS sequence"/>
</dbReference>
<protein>
    <submittedName>
        <fullName evidence="3">Reverse transcriptase domain-containing protein</fullName>
    </submittedName>
</protein>
<reference evidence="3" key="2">
    <citation type="submission" date="2019-09" db="UniProtKB">
        <authorList>
            <consortium name="WormBaseParasite"/>
        </authorList>
    </citation>
    <scope>IDENTIFICATION</scope>
</reference>
<sequence>MRALRELYSGFTTKTSPFNNDIVIDVKRGVDGRQLHHLRFADDIVLITPSIREVKVDGRQLHHLRFADDIVLITPSISSRRPATAPSALR</sequence>
<name>A0A183FKR5_HELPZ</name>
<organism evidence="2 3">
    <name type="scientific">Heligmosomoides polygyrus</name>
    <name type="common">Parasitic roundworm</name>
    <dbReference type="NCBI Taxonomy" id="6339"/>
    <lineage>
        <taxon>Eukaryota</taxon>
        <taxon>Metazoa</taxon>
        <taxon>Ecdysozoa</taxon>
        <taxon>Nematoda</taxon>
        <taxon>Chromadorea</taxon>
        <taxon>Rhabditida</taxon>
        <taxon>Rhabditina</taxon>
        <taxon>Rhabditomorpha</taxon>
        <taxon>Strongyloidea</taxon>
        <taxon>Heligmosomidae</taxon>
        <taxon>Heligmosomoides</taxon>
    </lineage>
</organism>
<dbReference type="WBParaSite" id="HPBE_0000776401-mRNA-1">
    <property type="protein sequence ID" value="HPBE_0000776401-mRNA-1"/>
    <property type="gene ID" value="HPBE_0000776401"/>
</dbReference>
<evidence type="ECO:0000313" key="2">
    <source>
        <dbReference type="Proteomes" id="UP000050761"/>
    </source>
</evidence>
<accession>A0A3P7YP64</accession>
<dbReference type="OrthoDB" id="410104at2759"/>
<accession>A0A183FKR5</accession>